<dbReference type="AlphaFoldDB" id="H3B714"/>
<dbReference type="SUPFAM" id="SSF50182">
    <property type="entry name" value="Sm-like ribonucleoproteins"/>
    <property type="match status" value="1"/>
</dbReference>
<reference evidence="3" key="3">
    <citation type="submission" date="2025-09" db="UniProtKB">
        <authorList>
            <consortium name="Ensembl"/>
        </authorList>
    </citation>
    <scope>IDENTIFICATION</scope>
</reference>
<dbReference type="EMBL" id="AFYH01044558">
    <property type="status" value="NOT_ANNOTATED_CDS"/>
    <property type="molecule type" value="Genomic_DNA"/>
</dbReference>
<dbReference type="GO" id="GO:0006398">
    <property type="term" value="P:mRNA 3'-end processing by stem-loop binding and cleavage"/>
    <property type="evidence" value="ECO:0007669"/>
    <property type="project" value="TreeGrafter"/>
</dbReference>
<evidence type="ECO:0000313" key="3">
    <source>
        <dbReference type="Ensembl" id="ENSLACP00000017685.1"/>
    </source>
</evidence>
<dbReference type="Bgee" id="ENSLACG00000015576">
    <property type="expression patterns" value="Expressed in muscle tissue and 6 other cell types or tissues"/>
</dbReference>
<dbReference type="eggNOG" id="ENOG502QS1B">
    <property type="taxonomic scope" value="Eukaryota"/>
</dbReference>
<gene>
    <name evidence="3" type="primary">LSM11</name>
</gene>
<feature type="compositionally biased region" description="Basic and acidic residues" evidence="1">
    <location>
        <begin position="267"/>
        <end position="276"/>
    </location>
</feature>
<dbReference type="OMA" id="QETSECA"/>
<proteinExistence type="predicted"/>
<dbReference type="InterPro" id="IPR039267">
    <property type="entry name" value="Lsm11"/>
</dbReference>
<feature type="region of interest" description="Disordered" evidence="1">
    <location>
        <begin position="71"/>
        <end position="125"/>
    </location>
</feature>
<dbReference type="InParanoid" id="H3B714"/>
<dbReference type="STRING" id="7897.ENSLACP00000017685"/>
<reference evidence="4" key="1">
    <citation type="submission" date="2011-08" db="EMBL/GenBank/DDBJ databases">
        <title>The draft genome of Latimeria chalumnae.</title>
        <authorList>
            <person name="Di Palma F."/>
            <person name="Alfoldi J."/>
            <person name="Johnson J."/>
            <person name="Berlin A."/>
            <person name="Gnerre S."/>
            <person name="Jaffe D."/>
            <person name="MacCallum I."/>
            <person name="Young S."/>
            <person name="Walker B.J."/>
            <person name="Lander E."/>
            <person name="Lindblad-Toh K."/>
        </authorList>
    </citation>
    <scope>NUCLEOTIDE SEQUENCE [LARGE SCALE GENOMIC DNA]</scope>
    <source>
        <strain evidence="4">Wild caught</strain>
    </source>
</reference>
<protein>
    <submittedName>
        <fullName evidence="3">LSM11, U7 small nuclear RNA associated</fullName>
    </submittedName>
</protein>
<feature type="compositionally biased region" description="Basic and acidic residues" evidence="1">
    <location>
        <begin position="88"/>
        <end position="97"/>
    </location>
</feature>
<dbReference type="KEGG" id="lcm:102352477"/>
<dbReference type="Gene3D" id="2.30.30.100">
    <property type="match status" value="1"/>
</dbReference>
<accession>H3B714</accession>
<dbReference type="CTD" id="134353"/>
<organism evidence="3 4">
    <name type="scientific">Latimeria chalumnae</name>
    <name type="common">Coelacanth</name>
    <dbReference type="NCBI Taxonomy" id="7897"/>
    <lineage>
        <taxon>Eukaryota</taxon>
        <taxon>Metazoa</taxon>
        <taxon>Chordata</taxon>
        <taxon>Craniata</taxon>
        <taxon>Vertebrata</taxon>
        <taxon>Euteleostomi</taxon>
        <taxon>Coelacanthiformes</taxon>
        <taxon>Coelacanthidae</taxon>
        <taxon>Latimeria</taxon>
    </lineage>
</organism>
<dbReference type="InterPro" id="IPR001163">
    <property type="entry name" value="Sm_dom_euk/arc"/>
</dbReference>
<sequence>MEEEPEEEEAADGRERRAESGGDEEAAKLDVSSSHFDPLLALYSPQTPLPYPNVRAFNNLAAYESFLLQKRGQGGSSESKKKKKRRGRGEPDPERIQRLRALVLPEKRGEEEEGRRGSRKQRAPKNVLTRMPVHKGSPLGELYRCVHDRIKINVHIRTFKGLRGVCSGFLVAFDKFWNMALVDVDETFRKPILGKAFYNEAELTVTRLFDRLRLQEASADKGTHVKTADEVHVSPQGSSLENPPGVARIPKGSASAPHPVGMQKGAVHPEAEEEARGAGAMERTVKKETEDNRTCVPTGSEKRKKKRKPKVDYQQVSTRHLHQLFIRGENVLLVQVGQ</sequence>
<dbReference type="RefSeq" id="XP_005993124.1">
    <property type="nucleotide sequence ID" value="XM_005993062.3"/>
</dbReference>
<feature type="region of interest" description="Disordered" evidence="1">
    <location>
        <begin position="1"/>
        <end position="32"/>
    </location>
</feature>
<name>H3B714_LATCH</name>
<keyword evidence="4" id="KW-1185">Reference proteome</keyword>
<feature type="compositionally biased region" description="Basic and acidic residues" evidence="1">
    <location>
        <begin position="11"/>
        <end position="28"/>
    </location>
</feature>
<feature type="compositionally biased region" description="Basic and acidic residues" evidence="1">
    <location>
        <begin position="105"/>
        <end position="116"/>
    </location>
</feature>
<dbReference type="HOGENOM" id="CLU_065821_0_0_1"/>
<dbReference type="CDD" id="cd01739">
    <property type="entry name" value="LSm11_M"/>
    <property type="match status" value="1"/>
</dbReference>
<dbReference type="SMART" id="SM00651">
    <property type="entry name" value="Sm"/>
    <property type="match status" value="1"/>
</dbReference>
<evidence type="ECO:0000256" key="1">
    <source>
        <dbReference type="SAM" id="MobiDB-lite"/>
    </source>
</evidence>
<dbReference type="PANTHER" id="PTHR21415">
    <property type="entry name" value="U7 SNRNA-ASSOCIATED SM-LIKE PROTEIN LSM11"/>
    <property type="match status" value="1"/>
</dbReference>
<dbReference type="Proteomes" id="UP000008672">
    <property type="component" value="Unassembled WGS sequence"/>
</dbReference>
<dbReference type="GO" id="GO:0005683">
    <property type="term" value="C:U7 snRNP"/>
    <property type="evidence" value="ECO:0007669"/>
    <property type="project" value="TreeGrafter"/>
</dbReference>
<evidence type="ECO:0000259" key="2">
    <source>
        <dbReference type="SMART" id="SM00651"/>
    </source>
</evidence>
<reference evidence="3" key="2">
    <citation type="submission" date="2025-08" db="UniProtKB">
        <authorList>
            <consortium name="Ensembl"/>
        </authorList>
    </citation>
    <scope>IDENTIFICATION</scope>
</reference>
<dbReference type="OrthoDB" id="10002367at2759"/>
<dbReference type="Ensembl" id="ENSLACT00000017815.1">
    <property type="protein sequence ID" value="ENSLACP00000017685.1"/>
    <property type="gene ID" value="ENSLACG00000015576.1"/>
</dbReference>
<evidence type="ECO:0000313" key="4">
    <source>
        <dbReference type="Proteomes" id="UP000008672"/>
    </source>
</evidence>
<dbReference type="GO" id="GO:0071209">
    <property type="term" value="F:U7 snRNA binding"/>
    <property type="evidence" value="ECO:0007669"/>
    <property type="project" value="InterPro"/>
</dbReference>
<dbReference type="GeneTree" id="ENSGT00390000012944"/>
<dbReference type="InterPro" id="IPR010920">
    <property type="entry name" value="LSM_dom_sf"/>
</dbReference>
<dbReference type="GeneID" id="102352477"/>
<feature type="domain" description="Sm" evidence="2">
    <location>
        <begin position="144"/>
        <end position="336"/>
    </location>
</feature>
<dbReference type="FunCoup" id="H3B714">
    <property type="interactions" value="1702"/>
</dbReference>
<dbReference type="InterPro" id="IPR034109">
    <property type="entry name" value="Lsm11_M"/>
</dbReference>
<feature type="compositionally biased region" description="Acidic residues" evidence="1">
    <location>
        <begin position="1"/>
        <end position="10"/>
    </location>
</feature>
<dbReference type="PANTHER" id="PTHR21415:SF1">
    <property type="entry name" value="U7 SNRNA-ASSOCIATED SM-LIKE PROTEIN LSM11"/>
    <property type="match status" value="1"/>
</dbReference>
<feature type="region of interest" description="Disordered" evidence="1">
    <location>
        <begin position="231"/>
        <end position="314"/>
    </location>
</feature>
<feature type="compositionally biased region" description="Basic and acidic residues" evidence="1">
    <location>
        <begin position="283"/>
        <end position="293"/>
    </location>
</feature>